<dbReference type="InterPro" id="IPR036721">
    <property type="entry name" value="RCK_C_sf"/>
</dbReference>
<evidence type="ECO:0000256" key="8">
    <source>
        <dbReference type="ARBA" id="ARBA00023065"/>
    </source>
</evidence>
<dbReference type="SUPFAM" id="SSF116726">
    <property type="entry name" value="TrkA C-terminal domain-like"/>
    <property type="match status" value="1"/>
</dbReference>
<dbReference type="Pfam" id="PF02080">
    <property type="entry name" value="TrkA_C"/>
    <property type="match status" value="1"/>
</dbReference>
<keyword evidence="3" id="KW-0050">Antiport</keyword>
<evidence type="ECO:0000256" key="4">
    <source>
        <dbReference type="ARBA" id="ARBA00022475"/>
    </source>
</evidence>
<feature type="transmembrane region" description="Helical" evidence="10">
    <location>
        <begin position="188"/>
        <end position="207"/>
    </location>
</feature>
<feature type="transmembrane region" description="Helical" evidence="10">
    <location>
        <begin position="336"/>
        <end position="356"/>
    </location>
</feature>
<dbReference type="PANTHER" id="PTHR32507">
    <property type="entry name" value="NA(+)/H(+) ANTIPORTER 1"/>
    <property type="match status" value="1"/>
</dbReference>
<dbReference type="AlphaFoldDB" id="A0AAX4HKE2"/>
<keyword evidence="13" id="KW-1185">Reference proteome</keyword>
<keyword evidence="6 10" id="KW-0812">Transmembrane</keyword>
<dbReference type="InterPro" id="IPR006153">
    <property type="entry name" value="Cation/H_exchanger_TM"/>
</dbReference>
<dbReference type="GO" id="GO:0015297">
    <property type="term" value="F:antiporter activity"/>
    <property type="evidence" value="ECO:0007669"/>
    <property type="project" value="UniProtKB-KW"/>
</dbReference>
<evidence type="ECO:0000256" key="10">
    <source>
        <dbReference type="SAM" id="Phobius"/>
    </source>
</evidence>
<dbReference type="NCBIfam" id="NF003715">
    <property type="entry name" value="PRK05326.1-2"/>
    <property type="match status" value="1"/>
</dbReference>
<dbReference type="InterPro" id="IPR038770">
    <property type="entry name" value="Na+/solute_symporter_sf"/>
</dbReference>
<keyword evidence="8" id="KW-0406">Ion transport</keyword>
<protein>
    <submittedName>
        <fullName evidence="12">Potassium/proton antiporter</fullName>
    </submittedName>
</protein>
<dbReference type="KEGG" id="psti:SOO65_13070"/>
<sequence length="488" mass="54347">MDKAFLQLMLASGVLLLISVFASKTSTRYGIPILLIFILVGMLSGVEGPGGIHFDRPVLTHILGTISLMFILFSGGLSTQLQTVSPVWKEGTLLAFFGVIISTLVMACIIHFALGWDWVSSALLSATCSSTDASAVFGILKTQKLQLRSRIQSLLELESGSNDPTAVFLTLSLIQIILRPENFTWNEVLMNFFIQMSLGGLAGWFLGKGMVHLINWLDLEFEGLYPVLTIAGVICIYSLTEFCGGNGFLSVYIAGLAMSDEKYFNKKTLTVFHDGLAWLMQVIMFLMLGLLVIPSAIGPIMGTGVFLSLCLLFVARPLSVYFCLVRFKYSLNEMMFVSWGGLRGAIPIILATYLLVNKVPGSKTMFNLIFFIVILLMLIQGTSLGHLAKWLKVQEPFSPRRRLPFKSRHHGKDFVEFEVREGSPLLGKNILELNFPMQVLVVLIHRGEEDFMPDGNTDIELYDRLVCLVDTDAIPELEKIIQCRREDF</sequence>
<dbReference type="PROSITE" id="PS51202">
    <property type="entry name" value="RCK_C"/>
    <property type="match status" value="1"/>
</dbReference>
<feature type="transmembrane region" description="Helical" evidence="10">
    <location>
        <begin position="122"/>
        <end position="140"/>
    </location>
</feature>
<accession>A0AAX4HKE2</accession>
<feature type="transmembrane region" description="Helical" evidence="10">
    <location>
        <begin position="29"/>
        <end position="46"/>
    </location>
</feature>
<reference evidence="12 13" key="1">
    <citation type="submission" date="2023-11" db="EMBL/GenBank/DDBJ databases">
        <title>Peredibacter starrii A3.12.</title>
        <authorList>
            <person name="Mitchell R.J."/>
        </authorList>
    </citation>
    <scope>NUCLEOTIDE SEQUENCE [LARGE SCALE GENOMIC DNA]</scope>
    <source>
        <strain evidence="12 13">A3.12</strain>
    </source>
</reference>
<evidence type="ECO:0000256" key="6">
    <source>
        <dbReference type="ARBA" id="ARBA00022692"/>
    </source>
</evidence>
<feature type="transmembrane region" description="Helical" evidence="10">
    <location>
        <begin position="227"/>
        <end position="255"/>
    </location>
</feature>
<feature type="transmembrane region" description="Helical" evidence="10">
    <location>
        <begin position="368"/>
        <end position="391"/>
    </location>
</feature>
<name>A0AAX4HKE2_9BACT</name>
<keyword evidence="9 10" id="KW-0472">Membrane</keyword>
<dbReference type="EMBL" id="CP139487">
    <property type="protein sequence ID" value="WPU63620.1"/>
    <property type="molecule type" value="Genomic_DNA"/>
</dbReference>
<keyword evidence="5" id="KW-0633">Potassium transport</keyword>
<evidence type="ECO:0000256" key="1">
    <source>
        <dbReference type="ARBA" id="ARBA00004651"/>
    </source>
</evidence>
<dbReference type="Proteomes" id="UP001324634">
    <property type="component" value="Chromosome"/>
</dbReference>
<evidence type="ECO:0000256" key="2">
    <source>
        <dbReference type="ARBA" id="ARBA00022448"/>
    </source>
</evidence>
<evidence type="ECO:0000256" key="9">
    <source>
        <dbReference type="ARBA" id="ARBA00023136"/>
    </source>
</evidence>
<feature type="transmembrane region" description="Helical" evidence="10">
    <location>
        <begin position="303"/>
        <end position="324"/>
    </location>
</feature>
<evidence type="ECO:0000256" key="5">
    <source>
        <dbReference type="ARBA" id="ARBA00022538"/>
    </source>
</evidence>
<evidence type="ECO:0000313" key="12">
    <source>
        <dbReference type="EMBL" id="WPU63620.1"/>
    </source>
</evidence>
<feature type="transmembrane region" description="Helical" evidence="10">
    <location>
        <begin position="276"/>
        <end position="297"/>
    </location>
</feature>
<keyword evidence="2" id="KW-0813">Transport</keyword>
<evidence type="ECO:0000256" key="3">
    <source>
        <dbReference type="ARBA" id="ARBA00022449"/>
    </source>
</evidence>
<feature type="domain" description="RCK C-terminal" evidence="11">
    <location>
        <begin position="400"/>
        <end position="483"/>
    </location>
</feature>
<comment type="subcellular location">
    <subcellularLocation>
        <location evidence="1">Cell membrane</location>
        <topology evidence="1">Multi-pass membrane protein</topology>
    </subcellularLocation>
</comment>
<feature type="transmembrane region" description="Helical" evidence="10">
    <location>
        <begin position="93"/>
        <end position="116"/>
    </location>
</feature>
<dbReference type="InterPro" id="IPR006037">
    <property type="entry name" value="RCK_C"/>
</dbReference>
<dbReference type="GO" id="GO:1902600">
    <property type="term" value="P:proton transmembrane transport"/>
    <property type="evidence" value="ECO:0007669"/>
    <property type="project" value="InterPro"/>
</dbReference>
<dbReference type="PANTHER" id="PTHR32507:SF7">
    <property type="entry name" value="K(+)_H(+) ANTIPORTER NHAP2"/>
    <property type="match status" value="1"/>
</dbReference>
<dbReference type="Pfam" id="PF00999">
    <property type="entry name" value="Na_H_Exchanger"/>
    <property type="match status" value="1"/>
</dbReference>
<keyword evidence="7 10" id="KW-1133">Transmembrane helix</keyword>
<organism evidence="12 13">
    <name type="scientific">Peredibacter starrii</name>
    <dbReference type="NCBI Taxonomy" id="28202"/>
    <lineage>
        <taxon>Bacteria</taxon>
        <taxon>Pseudomonadati</taxon>
        <taxon>Bdellovibrionota</taxon>
        <taxon>Bacteriovoracia</taxon>
        <taxon>Bacteriovoracales</taxon>
        <taxon>Bacteriovoracaceae</taxon>
        <taxon>Peredibacter</taxon>
    </lineage>
</organism>
<feature type="transmembrane region" description="Helical" evidence="10">
    <location>
        <begin position="58"/>
        <end position="81"/>
    </location>
</feature>
<dbReference type="Gene3D" id="1.20.1530.20">
    <property type="match status" value="1"/>
</dbReference>
<proteinExistence type="predicted"/>
<dbReference type="NCBIfam" id="NF003716">
    <property type="entry name" value="PRK05326.1-3"/>
    <property type="match status" value="1"/>
</dbReference>
<evidence type="ECO:0000256" key="7">
    <source>
        <dbReference type="ARBA" id="ARBA00022989"/>
    </source>
</evidence>
<gene>
    <name evidence="12" type="ORF">SOO65_13070</name>
</gene>
<keyword evidence="4" id="KW-1003">Cell membrane</keyword>
<evidence type="ECO:0000259" key="11">
    <source>
        <dbReference type="PROSITE" id="PS51202"/>
    </source>
</evidence>
<dbReference type="GO" id="GO:0005886">
    <property type="term" value="C:plasma membrane"/>
    <property type="evidence" value="ECO:0007669"/>
    <property type="project" value="UniProtKB-SubCell"/>
</dbReference>
<dbReference type="Gene3D" id="3.30.70.1450">
    <property type="entry name" value="Regulator of K+ conductance, C-terminal domain"/>
    <property type="match status" value="1"/>
</dbReference>
<evidence type="ECO:0000313" key="13">
    <source>
        <dbReference type="Proteomes" id="UP001324634"/>
    </source>
</evidence>
<dbReference type="GO" id="GO:0008324">
    <property type="term" value="F:monoatomic cation transmembrane transporter activity"/>
    <property type="evidence" value="ECO:0007669"/>
    <property type="project" value="InterPro"/>
</dbReference>
<keyword evidence="5" id="KW-0630">Potassium</keyword>
<dbReference type="GO" id="GO:0006813">
    <property type="term" value="P:potassium ion transport"/>
    <property type="evidence" value="ECO:0007669"/>
    <property type="project" value="UniProtKB-KW"/>
</dbReference>
<feature type="transmembrane region" description="Helical" evidence="10">
    <location>
        <begin position="6"/>
        <end position="22"/>
    </location>
</feature>
<dbReference type="RefSeq" id="WP_321390660.1">
    <property type="nucleotide sequence ID" value="NZ_CP139487.1"/>
</dbReference>